<dbReference type="KEGG" id="avc:NCTC10951_00295"/>
<dbReference type="PANTHER" id="PTHR43649">
    <property type="entry name" value="ARABINOSE-BINDING PROTEIN-RELATED"/>
    <property type="match status" value="1"/>
</dbReference>
<dbReference type="EMBL" id="LR134477">
    <property type="protein sequence ID" value="VEI14436.1"/>
    <property type="molecule type" value="Genomic_DNA"/>
</dbReference>
<dbReference type="InterPro" id="IPR006059">
    <property type="entry name" value="SBP"/>
</dbReference>
<dbReference type="AlphaFoldDB" id="A0A3S5EW87"/>
<dbReference type="OrthoDB" id="9780991at2"/>
<gene>
    <name evidence="1" type="primary">lacE</name>
    <name evidence="1" type="ORF">NCTC10951_00295</name>
</gene>
<accession>A0A3S5EW87</accession>
<dbReference type="Proteomes" id="UP000268658">
    <property type="component" value="Chromosome"/>
</dbReference>
<evidence type="ECO:0000313" key="1">
    <source>
        <dbReference type="EMBL" id="VEI14436.1"/>
    </source>
</evidence>
<dbReference type="PANTHER" id="PTHR43649:SF12">
    <property type="entry name" value="DIACETYLCHITOBIOSE BINDING PROTEIN DASA"/>
    <property type="match status" value="1"/>
</dbReference>
<dbReference type="Gene3D" id="3.40.190.10">
    <property type="entry name" value="Periplasmic binding protein-like II"/>
    <property type="match status" value="1"/>
</dbReference>
<proteinExistence type="predicted"/>
<dbReference type="RefSeq" id="WP_126413108.1">
    <property type="nucleotide sequence ID" value="NZ_JASPER010000017.1"/>
</dbReference>
<dbReference type="Pfam" id="PF01547">
    <property type="entry name" value="SBP_bac_1"/>
    <property type="match status" value="1"/>
</dbReference>
<evidence type="ECO:0000313" key="2">
    <source>
        <dbReference type="Proteomes" id="UP000268658"/>
    </source>
</evidence>
<dbReference type="SUPFAM" id="SSF53850">
    <property type="entry name" value="Periplasmic binding protein-like II"/>
    <property type="match status" value="1"/>
</dbReference>
<name>A0A3S5EW87_ACTVI</name>
<sequence length="466" mass="50326">MTPSPSTPSTSAPSHLQAAFSRRSFMVLGGVGVCGALAACGGKSSSDDEETGPLHGTVTMWSSFTQGPRADWMKKMAEEFHAKNPDVTVKIEQFSWSEFNTKWTTGLTAGQVPDISTALPNNVVEMINSEALVPLDEVIDSIGRDRFPKPALAEGQSDGKSYSVPIYSHAQVMWYRTDILQQKGLSVPTTWEELATAAKAIGKSDDLYGLSVPLGTGDMLGARYLNFYVRSAGQRLLKDDGGANLTSDAALDGIKYWTDLYKSVSPEGSLDYAVLDQATLFYQGKTAFDFNSGFHISGVATNRPDLVDSIAAAPLPRMKASDPANYPAEVSNVPLVVWEASKVRREAKAFLEFLFTKDKYIEFLHSVPGGMLPVLSDISQDSTYLGNETIQKYSESIKVIQDQVNVGSAIGMEKGPLVQAGVLTSQGLIEKMYHSIIIDGTDVETAAKDCEKKLNEAFKAAGASIK</sequence>
<organism evidence="1 2">
    <name type="scientific">Actinomyces viscosus</name>
    <dbReference type="NCBI Taxonomy" id="1656"/>
    <lineage>
        <taxon>Bacteria</taxon>
        <taxon>Bacillati</taxon>
        <taxon>Actinomycetota</taxon>
        <taxon>Actinomycetes</taxon>
        <taxon>Actinomycetales</taxon>
        <taxon>Actinomycetaceae</taxon>
        <taxon>Actinomyces</taxon>
    </lineage>
</organism>
<dbReference type="CDD" id="cd13585">
    <property type="entry name" value="PBP2_TMBP_like"/>
    <property type="match status" value="1"/>
</dbReference>
<dbReference type="InterPro" id="IPR050490">
    <property type="entry name" value="Bact_solute-bd_prot1"/>
</dbReference>
<reference evidence="1 2" key="1">
    <citation type="submission" date="2018-12" db="EMBL/GenBank/DDBJ databases">
        <authorList>
            <consortium name="Pathogen Informatics"/>
        </authorList>
    </citation>
    <scope>NUCLEOTIDE SEQUENCE [LARGE SCALE GENOMIC DNA]</scope>
    <source>
        <strain evidence="1 2">NCTC10951</strain>
    </source>
</reference>
<protein>
    <submittedName>
        <fullName evidence="1">Lactose-binding protein</fullName>
    </submittedName>
</protein>